<reference evidence="2" key="1">
    <citation type="journal article" date="2022" name="Plant J.">
        <title>Strategies of tolerance reflected in two North American maple genomes.</title>
        <authorList>
            <person name="McEvoy S.L."/>
            <person name="Sezen U.U."/>
            <person name="Trouern-Trend A."/>
            <person name="McMahon S.M."/>
            <person name="Schaberg P.G."/>
            <person name="Yang J."/>
            <person name="Wegrzyn J.L."/>
            <person name="Swenson N.G."/>
        </authorList>
    </citation>
    <scope>NUCLEOTIDE SEQUENCE</scope>
    <source>
        <strain evidence="2">91603</strain>
    </source>
</reference>
<dbReference type="EMBL" id="JAJSOW010000001">
    <property type="protein sequence ID" value="KAI9201119.1"/>
    <property type="molecule type" value="Genomic_DNA"/>
</dbReference>
<name>A0AAD5P7G0_ACENE</name>
<accession>A0AAD5P7G0</accession>
<organism evidence="2 3">
    <name type="scientific">Acer negundo</name>
    <name type="common">Box elder</name>
    <dbReference type="NCBI Taxonomy" id="4023"/>
    <lineage>
        <taxon>Eukaryota</taxon>
        <taxon>Viridiplantae</taxon>
        <taxon>Streptophyta</taxon>
        <taxon>Embryophyta</taxon>
        <taxon>Tracheophyta</taxon>
        <taxon>Spermatophyta</taxon>
        <taxon>Magnoliopsida</taxon>
        <taxon>eudicotyledons</taxon>
        <taxon>Gunneridae</taxon>
        <taxon>Pentapetalae</taxon>
        <taxon>rosids</taxon>
        <taxon>malvids</taxon>
        <taxon>Sapindales</taxon>
        <taxon>Sapindaceae</taxon>
        <taxon>Hippocastanoideae</taxon>
        <taxon>Acereae</taxon>
        <taxon>Acer</taxon>
    </lineage>
</organism>
<evidence type="ECO:0000313" key="3">
    <source>
        <dbReference type="Proteomes" id="UP001064489"/>
    </source>
</evidence>
<keyword evidence="3" id="KW-1185">Reference proteome</keyword>
<gene>
    <name evidence="2" type="ORF">LWI28_018405</name>
</gene>
<keyword evidence="1" id="KW-1133">Transmembrane helix</keyword>
<dbReference type="AlphaFoldDB" id="A0AAD5P7G0"/>
<feature type="transmembrane region" description="Helical" evidence="1">
    <location>
        <begin position="40"/>
        <end position="62"/>
    </location>
</feature>
<reference evidence="2" key="2">
    <citation type="submission" date="2023-02" db="EMBL/GenBank/DDBJ databases">
        <authorList>
            <person name="Swenson N.G."/>
            <person name="Wegrzyn J.L."/>
            <person name="Mcevoy S.L."/>
        </authorList>
    </citation>
    <scope>NUCLEOTIDE SEQUENCE</scope>
    <source>
        <strain evidence="2">91603</strain>
        <tissue evidence="2">Leaf</tissue>
    </source>
</reference>
<protein>
    <recommendedName>
        <fullName evidence="4">Transmembrane protein</fullName>
    </recommendedName>
</protein>
<evidence type="ECO:0000256" key="1">
    <source>
        <dbReference type="SAM" id="Phobius"/>
    </source>
</evidence>
<keyword evidence="1" id="KW-0472">Membrane</keyword>
<keyword evidence="1" id="KW-0812">Transmembrane</keyword>
<dbReference type="Proteomes" id="UP001064489">
    <property type="component" value="Chromosome 9"/>
</dbReference>
<evidence type="ECO:0000313" key="2">
    <source>
        <dbReference type="EMBL" id="KAI9201119.1"/>
    </source>
</evidence>
<proteinExistence type="predicted"/>
<sequence>MVEGDDDDGKLKVDNDDDDGRLIWFPTMSSISISLRWFHFWVRFLQMVVVVVVVVDFDLGYWTGIGLGMVNG</sequence>
<comment type="caution">
    <text evidence="2">The sequence shown here is derived from an EMBL/GenBank/DDBJ whole genome shotgun (WGS) entry which is preliminary data.</text>
</comment>
<evidence type="ECO:0008006" key="4">
    <source>
        <dbReference type="Google" id="ProtNLM"/>
    </source>
</evidence>